<dbReference type="Gene3D" id="3.20.20.70">
    <property type="entry name" value="Aldolase class I"/>
    <property type="match status" value="1"/>
</dbReference>
<name>E7GBB1_9FIRM</name>
<comment type="similarity">
    <text evidence="3 9">Belongs to the TrpC family.</text>
</comment>
<sequence>MILEQIVEKTKIRLQRQKELLSLDILKQQVEALEVTQQYLFYKALQSKDMSFILEVKKASPSKGLIAKEFDYIEIAKEYERIGASAISVLTEPTFFQGDNQYLKEIKEYVHIPVLRKDFIIDEYMIYEAKQIGADAILLICAILNDEQLNSYIQLAEVLGLSVLVETHNKHEIERAIKANAKIIGVNNRNLKDFTVDFHNSIELRRHVPEHILFVSESGIHTHEDIKLLKQNHVDAVLIGEAIMKAENKEIAFQQLRGQYEN</sequence>
<keyword evidence="7 9" id="KW-0057">Aromatic amino acid biosynthesis</keyword>
<feature type="domain" description="Indole-3-glycerol phosphate synthase" evidence="10">
    <location>
        <begin position="3"/>
        <end position="255"/>
    </location>
</feature>
<dbReference type="HAMAP" id="MF_00134_B">
    <property type="entry name" value="IGPS_B"/>
    <property type="match status" value="1"/>
</dbReference>
<evidence type="ECO:0000256" key="8">
    <source>
        <dbReference type="ARBA" id="ARBA00023239"/>
    </source>
</evidence>
<dbReference type="InterPro" id="IPR013798">
    <property type="entry name" value="Indole-3-glycerol_P_synth_dom"/>
</dbReference>
<keyword evidence="12" id="KW-1185">Reference proteome</keyword>
<reference evidence="11 12" key="1">
    <citation type="submission" date="2010-12" db="EMBL/GenBank/DDBJ databases">
        <title>The Genome Sequence of Coprobacillus sp. strain 29_1.</title>
        <authorList>
            <consortium name="The Broad Institute Genome Sequencing Platform"/>
            <person name="Earl A."/>
            <person name="Ward D."/>
            <person name="Feldgarden M."/>
            <person name="Gevers D."/>
            <person name="Daigneault M."/>
            <person name="Sibley C.D."/>
            <person name="White A."/>
            <person name="Strauss J."/>
            <person name="Allen-Vercoe E."/>
            <person name="Young S.K."/>
            <person name="Zeng Q."/>
            <person name="Gargeya S."/>
            <person name="Fitzgerald M."/>
            <person name="Haas B."/>
            <person name="Abouelleil A."/>
            <person name="Alvarado L."/>
            <person name="Arachchi H.M."/>
            <person name="Berlin A."/>
            <person name="Brown A."/>
            <person name="Chapman S.B."/>
            <person name="Chen Z."/>
            <person name="Dunbar C."/>
            <person name="Freedman E."/>
            <person name="Gearin G."/>
            <person name="Gellesch M."/>
            <person name="Goldberg J."/>
            <person name="Griggs A."/>
            <person name="Gujja S."/>
            <person name="Heilman E."/>
            <person name="Heiman D."/>
            <person name="Howarth C."/>
            <person name="Larson L."/>
            <person name="Lui A."/>
            <person name="MacDonald P.J.P."/>
            <person name="Mehta T."/>
            <person name="Montmayeur A."/>
            <person name="Murphy C."/>
            <person name="Neiman D."/>
            <person name="Pearson M."/>
            <person name="Priest M."/>
            <person name="Roberts A."/>
            <person name="Saif S."/>
            <person name="Shea T."/>
            <person name="Shenoy N."/>
            <person name="Sisk P."/>
            <person name="Stolte C."/>
            <person name="Sykes S."/>
            <person name="White J."/>
            <person name="Yandava C."/>
            <person name="Nusbaum C."/>
            <person name="Birren B."/>
        </authorList>
    </citation>
    <scope>NUCLEOTIDE SEQUENCE [LARGE SCALE GENOMIC DNA]</scope>
    <source>
        <strain evidence="11 12">29_1</strain>
    </source>
</reference>
<dbReference type="EC" id="4.1.1.48" evidence="9"/>
<dbReference type="NCBIfam" id="NF001377">
    <property type="entry name" value="PRK00278.2-4"/>
    <property type="match status" value="1"/>
</dbReference>
<dbReference type="UniPathway" id="UPA00035">
    <property type="reaction ID" value="UER00043"/>
</dbReference>
<dbReference type="InterPro" id="IPR011060">
    <property type="entry name" value="RibuloseP-bd_barrel"/>
</dbReference>
<dbReference type="InterPro" id="IPR001468">
    <property type="entry name" value="Indole-3-GlycerolPSynthase_CS"/>
</dbReference>
<keyword evidence="4 9" id="KW-0028">Amino-acid biosynthesis</keyword>
<evidence type="ECO:0000259" key="10">
    <source>
        <dbReference type="Pfam" id="PF00218"/>
    </source>
</evidence>
<evidence type="ECO:0000256" key="6">
    <source>
        <dbReference type="ARBA" id="ARBA00022822"/>
    </source>
</evidence>
<evidence type="ECO:0000313" key="12">
    <source>
        <dbReference type="Proteomes" id="UP000003157"/>
    </source>
</evidence>
<accession>E7GBB1</accession>
<keyword evidence="6 9" id="KW-0822">Tryptophan biosynthesis</keyword>
<proteinExistence type="inferred from homology"/>
<dbReference type="eggNOG" id="COG0134">
    <property type="taxonomic scope" value="Bacteria"/>
</dbReference>
<evidence type="ECO:0000256" key="1">
    <source>
        <dbReference type="ARBA" id="ARBA00001633"/>
    </source>
</evidence>
<evidence type="ECO:0000313" key="11">
    <source>
        <dbReference type="EMBL" id="EFW04646.1"/>
    </source>
</evidence>
<dbReference type="CDD" id="cd00331">
    <property type="entry name" value="IGPS"/>
    <property type="match status" value="1"/>
</dbReference>
<evidence type="ECO:0000256" key="2">
    <source>
        <dbReference type="ARBA" id="ARBA00004696"/>
    </source>
</evidence>
<dbReference type="GeneID" id="78229991"/>
<keyword evidence="5 9" id="KW-0210">Decarboxylase</keyword>
<dbReference type="PANTHER" id="PTHR22854:SF2">
    <property type="entry name" value="INDOLE-3-GLYCEROL-PHOSPHATE SYNTHASE"/>
    <property type="match status" value="1"/>
</dbReference>
<gene>
    <name evidence="9" type="primary">trpC</name>
    <name evidence="11" type="ORF">HMPREF9488_02052</name>
</gene>
<dbReference type="GO" id="GO:0004425">
    <property type="term" value="F:indole-3-glycerol-phosphate synthase activity"/>
    <property type="evidence" value="ECO:0007669"/>
    <property type="project" value="UniProtKB-UniRule"/>
</dbReference>
<dbReference type="Proteomes" id="UP000003157">
    <property type="component" value="Unassembled WGS sequence"/>
</dbReference>
<dbReference type="RefSeq" id="WP_008789152.1">
    <property type="nucleotide sequence ID" value="NZ_AKCB01000001.1"/>
</dbReference>
<evidence type="ECO:0000256" key="7">
    <source>
        <dbReference type="ARBA" id="ARBA00023141"/>
    </source>
</evidence>
<keyword evidence="8 9" id="KW-0456">Lyase</keyword>
<dbReference type="GO" id="GO:0000162">
    <property type="term" value="P:L-tryptophan biosynthetic process"/>
    <property type="evidence" value="ECO:0007669"/>
    <property type="project" value="UniProtKB-UniRule"/>
</dbReference>
<protein>
    <recommendedName>
        <fullName evidence="9">Indole-3-glycerol phosphate synthase</fullName>
        <shortName evidence="9">IGPS</shortName>
        <ecNumber evidence="9">4.1.1.48</ecNumber>
    </recommendedName>
</protein>
<evidence type="ECO:0000256" key="9">
    <source>
        <dbReference type="HAMAP-Rule" id="MF_00134"/>
    </source>
</evidence>
<organism evidence="11 12">
    <name type="scientific">Coprobacillus cateniformis</name>
    <dbReference type="NCBI Taxonomy" id="100884"/>
    <lineage>
        <taxon>Bacteria</taxon>
        <taxon>Bacillati</taxon>
        <taxon>Bacillota</taxon>
        <taxon>Erysipelotrichia</taxon>
        <taxon>Erysipelotrichales</taxon>
        <taxon>Coprobacillaceae</taxon>
        <taxon>Coprobacillus</taxon>
    </lineage>
</organism>
<dbReference type="OrthoDB" id="9804217at2"/>
<comment type="caution">
    <text evidence="11">The sequence shown here is derived from an EMBL/GenBank/DDBJ whole genome shotgun (WGS) entry which is preliminary data.</text>
</comment>
<evidence type="ECO:0000256" key="3">
    <source>
        <dbReference type="ARBA" id="ARBA00008737"/>
    </source>
</evidence>
<dbReference type="AlphaFoldDB" id="E7GBB1"/>
<dbReference type="FunFam" id="3.20.20.70:FF:000024">
    <property type="entry name" value="Indole-3-glycerol phosphate synthase"/>
    <property type="match status" value="1"/>
</dbReference>
<dbReference type="PROSITE" id="PS00614">
    <property type="entry name" value="IGPS"/>
    <property type="match status" value="1"/>
</dbReference>
<dbReference type="SUPFAM" id="SSF51366">
    <property type="entry name" value="Ribulose-phoshate binding barrel"/>
    <property type="match status" value="1"/>
</dbReference>
<evidence type="ECO:0000256" key="4">
    <source>
        <dbReference type="ARBA" id="ARBA00022605"/>
    </source>
</evidence>
<dbReference type="InterPro" id="IPR013785">
    <property type="entry name" value="Aldolase_TIM"/>
</dbReference>
<dbReference type="GO" id="GO:0004640">
    <property type="term" value="F:phosphoribosylanthranilate isomerase activity"/>
    <property type="evidence" value="ECO:0007669"/>
    <property type="project" value="TreeGrafter"/>
</dbReference>
<comment type="catalytic activity">
    <reaction evidence="1 9">
        <text>1-(2-carboxyphenylamino)-1-deoxy-D-ribulose 5-phosphate + H(+) = (1S,2R)-1-C-(indol-3-yl)glycerol 3-phosphate + CO2 + H2O</text>
        <dbReference type="Rhea" id="RHEA:23476"/>
        <dbReference type="ChEBI" id="CHEBI:15377"/>
        <dbReference type="ChEBI" id="CHEBI:15378"/>
        <dbReference type="ChEBI" id="CHEBI:16526"/>
        <dbReference type="ChEBI" id="CHEBI:58613"/>
        <dbReference type="ChEBI" id="CHEBI:58866"/>
        <dbReference type="EC" id="4.1.1.48"/>
    </reaction>
</comment>
<dbReference type="EMBL" id="ADKX01000034">
    <property type="protein sequence ID" value="EFW04646.1"/>
    <property type="molecule type" value="Genomic_DNA"/>
</dbReference>
<dbReference type="PANTHER" id="PTHR22854">
    <property type="entry name" value="TRYPTOPHAN BIOSYNTHESIS PROTEIN"/>
    <property type="match status" value="1"/>
</dbReference>
<dbReference type="STRING" id="100884.GCA_000269565_02153"/>
<dbReference type="InterPro" id="IPR045186">
    <property type="entry name" value="Indole-3-glycerol_P_synth"/>
</dbReference>
<comment type="pathway">
    <text evidence="2 9">Amino-acid biosynthesis; L-tryptophan biosynthesis; L-tryptophan from chorismate: step 4/5.</text>
</comment>
<dbReference type="Pfam" id="PF00218">
    <property type="entry name" value="IGPS"/>
    <property type="match status" value="1"/>
</dbReference>
<evidence type="ECO:0000256" key="5">
    <source>
        <dbReference type="ARBA" id="ARBA00022793"/>
    </source>
</evidence>
<dbReference type="HOGENOM" id="CLU_034247_2_0_9"/>